<comment type="caution">
    <text evidence="1">The sequence shown here is derived from an EMBL/GenBank/DDBJ whole genome shotgun (WGS) entry which is preliminary data.</text>
</comment>
<accession>A0ACA9LRU9</accession>
<evidence type="ECO:0000313" key="1">
    <source>
        <dbReference type="EMBL" id="CAG8542604.1"/>
    </source>
</evidence>
<evidence type="ECO:0000313" key="2">
    <source>
        <dbReference type="Proteomes" id="UP000789366"/>
    </source>
</evidence>
<protein>
    <submittedName>
        <fullName evidence="1">6745_t:CDS:1</fullName>
    </submittedName>
</protein>
<name>A0ACA9LRU9_9GLOM</name>
<reference evidence="1" key="1">
    <citation type="submission" date="2021-06" db="EMBL/GenBank/DDBJ databases">
        <authorList>
            <person name="Kallberg Y."/>
            <person name="Tangrot J."/>
            <person name="Rosling A."/>
        </authorList>
    </citation>
    <scope>NUCLEOTIDE SEQUENCE</scope>
    <source>
        <strain evidence="1">28 12/20/2015</strain>
    </source>
</reference>
<dbReference type="EMBL" id="CAJVPW010004585">
    <property type="protein sequence ID" value="CAG8542604.1"/>
    <property type="molecule type" value="Genomic_DNA"/>
</dbReference>
<gene>
    <name evidence="1" type="ORF">SPELUC_LOCUS4867</name>
</gene>
<dbReference type="Proteomes" id="UP000789366">
    <property type="component" value="Unassembled WGS sequence"/>
</dbReference>
<sequence length="100" mass="11569">MHLNIFRNHTINIIDNRTSDKFYKSKIGGKHEAFIKNLPFVLKEPIYVKESTMDSANNNDFDPSDNDQEKDSNDDEILASTSTSFSNLNRVKKEKEKEES</sequence>
<organism evidence="1 2">
    <name type="scientific">Cetraspora pellucida</name>
    <dbReference type="NCBI Taxonomy" id="1433469"/>
    <lineage>
        <taxon>Eukaryota</taxon>
        <taxon>Fungi</taxon>
        <taxon>Fungi incertae sedis</taxon>
        <taxon>Mucoromycota</taxon>
        <taxon>Glomeromycotina</taxon>
        <taxon>Glomeromycetes</taxon>
        <taxon>Diversisporales</taxon>
        <taxon>Gigasporaceae</taxon>
        <taxon>Cetraspora</taxon>
    </lineage>
</organism>
<keyword evidence="2" id="KW-1185">Reference proteome</keyword>
<proteinExistence type="predicted"/>